<sequence>MRLLFAGTPEVAVPALDALLDSRHDVVAVLTRPDARSGRGRTLAPSPVKRRALEAGVEVLTPPSPRDPEFQARLAELAVHVAPVVAYGALVPAAALGIPTHGWVNLHFSVLPAWRGAAPVQRAIIAGDEVTGASTFLLEEGLDTGPVFGTLTETIRPRDTAGDLLGRLSVAGASLLARTLDAIEDGILSPVPQPHDGVSLAPRLEVEDARVRWEHPAYAVDRLVRGCTPAPGAWTLLPDGSRLGLGPLTADPEVTDLAPGELRLGKRHVHVGTATSAVRLGEVTPAGKRTMDASAWARGARLGDGSPLRDGIRLGAAAPVDDDAERAEAQA</sequence>
<dbReference type="CDD" id="cd08704">
    <property type="entry name" value="Met_tRNA_FMT_C"/>
    <property type="match status" value="1"/>
</dbReference>
<dbReference type="SUPFAM" id="SSF53328">
    <property type="entry name" value="Formyltransferase"/>
    <property type="match status" value="1"/>
</dbReference>
<feature type="binding site" evidence="5">
    <location>
        <begin position="109"/>
        <end position="112"/>
    </location>
    <ligand>
        <name>(6S)-5,6,7,8-tetrahydrofolate</name>
        <dbReference type="ChEBI" id="CHEBI:57453"/>
    </ligand>
</feature>
<feature type="domain" description="Formyl transferase N-terminal" evidence="7">
    <location>
        <begin position="2"/>
        <end position="179"/>
    </location>
</feature>
<dbReference type="InterPro" id="IPR011034">
    <property type="entry name" value="Formyl_transferase-like_C_sf"/>
</dbReference>
<keyword evidence="3 5" id="KW-0808">Transferase</keyword>
<evidence type="ECO:0000256" key="3">
    <source>
        <dbReference type="ARBA" id="ARBA00022679"/>
    </source>
</evidence>
<feature type="domain" description="Formyl transferase C-terminal" evidence="8">
    <location>
        <begin position="204"/>
        <end position="300"/>
    </location>
</feature>
<evidence type="ECO:0000256" key="6">
    <source>
        <dbReference type="SAM" id="MobiDB-lite"/>
    </source>
</evidence>
<name>A0ABY5L202_9CELL</name>
<evidence type="ECO:0000259" key="8">
    <source>
        <dbReference type="Pfam" id="PF02911"/>
    </source>
</evidence>
<evidence type="ECO:0000256" key="1">
    <source>
        <dbReference type="ARBA" id="ARBA00010699"/>
    </source>
</evidence>
<dbReference type="PANTHER" id="PTHR11138:SF5">
    <property type="entry name" value="METHIONYL-TRNA FORMYLTRANSFERASE, MITOCHONDRIAL"/>
    <property type="match status" value="1"/>
</dbReference>
<evidence type="ECO:0000256" key="2">
    <source>
        <dbReference type="ARBA" id="ARBA00012261"/>
    </source>
</evidence>
<proteinExistence type="inferred from homology"/>
<gene>
    <name evidence="5" type="primary">fmt</name>
    <name evidence="9" type="ORF">NP064_08080</name>
</gene>
<dbReference type="SUPFAM" id="SSF50486">
    <property type="entry name" value="FMT C-terminal domain-like"/>
    <property type="match status" value="1"/>
</dbReference>
<keyword evidence="4 5" id="KW-0648">Protein biosynthesis</keyword>
<dbReference type="EC" id="2.1.2.9" evidence="2 5"/>
<keyword evidence="10" id="KW-1185">Reference proteome</keyword>
<accession>A0ABY5L202</accession>
<dbReference type="EMBL" id="CP101988">
    <property type="protein sequence ID" value="UUI76817.1"/>
    <property type="molecule type" value="Genomic_DNA"/>
</dbReference>
<dbReference type="InterPro" id="IPR005794">
    <property type="entry name" value="Fmt"/>
</dbReference>
<feature type="region of interest" description="Disordered" evidence="6">
    <location>
        <begin position="308"/>
        <end position="331"/>
    </location>
</feature>
<evidence type="ECO:0000256" key="5">
    <source>
        <dbReference type="HAMAP-Rule" id="MF_00182"/>
    </source>
</evidence>
<comment type="catalytic activity">
    <reaction evidence="5">
        <text>L-methionyl-tRNA(fMet) + (6R)-10-formyltetrahydrofolate = N-formyl-L-methionyl-tRNA(fMet) + (6S)-5,6,7,8-tetrahydrofolate + H(+)</text>
        <dbReference type="Rhea" id="RHEA:24380"/>
        <dbReference type="Rhea" id="RHEA-COMP:9952"/>
        <dbReference type="Rhea" id="RHEA-COMP:9953"/>
        <dbReference type="ChEBI" id="CHEBI:15378"/>
        <dbReference type="ChEBI" id="CHEBI:57453"/>
        <dbReference type="ChEBI" id="CHEBI:78530"/>
        <dbReference type="ChEBI" id="CHEBI:78844"/>
        <dbReference type="ChEBI" id="CHEBI:195366"/>
        <dbReference type="EC" id="2.1.2.9"/>
    </reaction>
</comment>
<dbReference type="Pfam" id="PF02911">
    <property type="entry name" value="Formyl_trans_C"/>
    <property type="match status" value="1"/>
</dbReference>
<dbReference type="Proteomes" id="UP001316189">
    <property type="component" value="Chromosome"/>
</dbReference>
<dbReference type="InterPro" id="IPR044135">
    <property type="entry name" value="Met-tRNA-FMT_C"/>
</dbReference>
<dbReference type="Gene3D" id="3.40.50.12230">
    <property type="match status" value="1"/>
</dbReference>
<comment type="function">
    <text evidence="5">Attaches a formyl group to the free amino group of methionyl-tRNA(fMet). The formyl group appears to play a dual role in the initiator identity of N-formylmethionyl-tRNA by promoting its recognition by IF2 and preventing the misappropriation of this tRNA by the elongation apparatus.</text>
</comment>
<evidence type="ECO:0000313" key="9">
    <source>
        <dbReference type="EMBL" id="UUI76817.1"/>
    </source>
</evidence>
<dbReference type="RefSeq" id="WP_227569118.1">
    <property type="nucleotide sequence ID" value="NZ_CP101988.1"/>
</dbReference>
<dbReference type="InterPro" id="IPR005793">
    <property type="entry name" value="Formyl_trans_C"/>
</dbReference>
<evidence type="ECO:0000313" key="10">
    <source>
        <dbReference type="Proteomes" id="UP001316189"/>
    </source>
</evidence>
<dbReference type="InterPro" id="IPR041711">
    <property type="entry name" value="Met-tRNA-FMT_N"/>
</dbReference>
<evidence type="ECO:0000259" key="7">
    <source>
        <dbReference type="Pfam" id="PF00551"/>
    </source>
</evidence>
<dbReference type="Pfam" id="PF00551">
    <property type="entry name" value="Formyl_trans_N"/>
    <property type="match status" value="1"/>
</dbReference>
<dbReference type="InterPro" id="IPR002376">
    <property type="entry name" value="Formyl_transf_N"/>
</dbReference>
<comment type="similarity">
    <text evidence="1 5">Belongs to the Fmt family.</text>
</comment>
<evidence type="ECO:0000256" key="4">
    <source>
        <dbReference type="ARBA" id="ARBA00022917"/>
    </source>
</evidence>
<organism evidence="9 10">
    <name type="scientific">Cellulomonas chengniuliangii</name>
    <dbReference type="NCBI Taxonomy" id="2968084"/>
    <lineage>
        <taxon>Bacteria</taxon>
        <taxon>Bacillati</taxon>
        <taxon>Actinomycetota</taxon>
        <taxon>Actinomycetes</taxon>
        <taxon>Micrococcales</taxon>
        <taxon>Cellulomonadaceae</taxon>
        <taxon>Cellulomonas</taxon>
    </lineage>
</organism>
<dbReference type="HAMAP" id="MF_00182">
    <property type="entry name" value="Formyl_trans"/>
    <property type="match status" value="1"/>
</dbReference>
<reference evidence="9 10" key="1">
    <citation type="submission" date="2022-07" db="EMBL/GenBank/DDBJ databases">
        <title>Novel species in genus cellulomonas.</title>
        <authorList>
            <person name="Ye L."/>
        </authorList>
    </citation>
    <scope>NUCLEOTIDE SEQUENCE [LARGE SCALE GENOMIC DNA]</scope>
    <source>
        <strain evidence="10">zg-Y338</strain>
    </source>
</reference>
<dbReference type="CDD" id="cd08646">
    <property type="entry name" value="FMT_core_Met-tRNA-FMT_N"/>
    <property type="match status" value="1"/>
</dbReference>
<protein>
    <recommendedName>
        <fullName evidence="2 5">Methionyl-tRNA formyltransferase</fullName>
        <ecNumber evidence="2 5">2.1.2.9</ecNumber>
    </recommendedName>
</protein>
<dbReference type="PANTHER" id="PTHR11138">
    <property type="entry name" value="METHIONYL-TRNA FORMYLTRANSFERASE"/>
    <property type="match status" value="1"/>
</dbReference>
<dbReference type="InterPro" id="IPR036477">
    <property type="entry name" value="Formyl_transf_N_sf"/>
</dbReference>